<accession>A0AAV8U260</accession>
<dbReference type="InterPro" id="IPR006016">
    <property type="entry name" value="UspA"/>
</dbReference>
<sequence>MDARKIVVVVEDVDAARTALKWALNNLLRDGDMITLLHVFCPLKSSRNKNKMRLLRLEGYQLALSFKDICCRFIVNTKVEIIITEGEEYGEKIAATVRKIGAFALVVGLHDQSFLYRLVLADNNVANKLNCRVLAIKQAAAFKEVRTSSSSPRLNAMPTPDGSTSMDICQIQIGSLDIPEVTTPKFPYTVCPDPSAILWRWRKSRRKHK</sequence>
<comment type="caution">
    <text evidence="2">The sequence shown here is derived from an EMBL/GenBank/DDBJ whole genome shotgun (WGS) entry which is preliminary data.</text>
</comment>
<protein>
    <recommendedName>
        <fullName evidence="1">UspA domain-containing protein</fullName>
    </recommendedName>
</protein>
<name>A0AAV8U260_9ROSI</name>
<dbReference type="PANTHER" id="PTHR47848:SF1">
    <property type="entry name" value="ADENINE NUCLEOTIDE ALPHA HYDROLASES-LIKE SUPERFAMILY PROTEIN"/>
    <property type="match status" value="1"/>
</dbReference>
<evidence type="ECO:0000259" key="1">
    <source>
        <dbReference type="Pfam" id="PF00582"/>
    </source>
</evidence>
<gene>
    <name evidence="2" type="ORF">K2173_027391</name>
</gene>
<proteinExistence type="predicted"/>
<keyword evidence="3" id="KW-1185">Reference proteome</keyword>
<dbReference type="Pfam" id="PF00582">
    <property type="entry name" value="Usp"/>
    <property type="match status" value="1"/>
</dbReference>
<dbReference type="AlphaFoldDB" id="A0AAV8U260"/>
<dbReference type="SUPFAM" id="SSF52402">
    <property type="entry name" value="Adenine nucleotide alpha hydrolases-like"/>
    <property type="match status" value="1"/>
</dbReference>
<dbReference type="Gene3D" id="3.40.50.620">
    <property type="entry name" value="HUPs"/>
    <property type="match status" value="1"/>
</dbReference>
<dbReference type="PANTHER" id="PTHR47848">
    <property type="entry name" value="ADENINE NUCLEOTIDE ALPHA HYDROLASES-LIKE SUPERFAMILY PROTEIN"/>
    <property type="match status" value="1"/>
</dbReference>
<dbReference type="Proteomes" id="UP001159364">
    <property type="component" value="Linkage Group LG02"/>
</dbReference>
<dbReference type="EMBL" id="JAIWQS010000002">
    <property type="protein sequence ID" value="KAJ8772214.1"/>
    <property type="molecule type" value="Genomic_DNA"/>
</dbReference>
<feature type="domain" description="UspA" evidence="1">
    <location>
        <begin position="4"/>
        <end position="137"/>
    </location>
</feature>
<dbReference type="InterPro" id="IPR014729">
    <property type="entry name" value="Rossmann-like_a/b/a_fold"/>
</dbReference>
<evidence type="ECO:0000313" key="3">
    <source>
        <dbReference type="Proteomes" id="UP001159364"/>
    </source>
</evidence>
<reference evidence="2 3" key="1">
    <citation type="submission" date="2021-09" db="EMBL/GenBank/DDBJ databases">
        <title>Genomic insights and catalytic innovation underlie evolution of tropane alkaloids biosynthesis.</title>
        <authorList>
            <person name="Wang Y.-J."/>
            <person name="Tian T."/>
            <person name="Huang J.-P."/>
            <person name="Huang S.-X."/>
        </authorList>
    </citation>
    <scope>NUCLEOTIDE SEQUENCE [LARGE SCALE GENOMIC DNA]</scope>
    <source>
        <strain evidence="2">KIB-2018</strain>
        <tissue evidence="2">Leaf</tissue>
    </source>
</reference>
<organism evidence="2 3">
    <name type="scientific">Erythroxylum novogranatense</name>
    <dbReference type="NCBI Taxonomy" id="1862640"/>
    <lineage>
        <taxon>Eukaryota</taxon>
        <taxon>Viridiplantae</taxon>
        <taxon>Streptophyta</taxon>
        <taxon>Embryophyta</taxon>
        <taxon>Tracheophyta</taxon>
        <taxon>Spermatophyta</taxon>
        <taxon>Magnoliopsida</taxon>
        <taxon>eudicotyledons</taxon>
        <taxon>Gunneridae</taxon>
        <taxon>Pentapetalae</taxon>
        <taxon>rosids</taxon>
        <taxon>fabids</taxon>
        <taxon>Malpighiales</taxon>
        <taxon>Erythroxylaceae</taxon>
        <taxon>Erythroxylum</taxon>
    </lineage>
</organism>
<evidence type="ECO:0000313" key="2">
    <source>
        <dbReference type="EMBL" id="KAJ8772214.1"/>
    </source>
</evidence>